<keyword evidence="4" id="KW-1185">Reference proteome</keyword>
<keyword evidence="2" id="KW-1133">Transmembrane helix</keyword>
<evidence type="ECO:0000256" key="2">
    <source>
        <dbReference type="SAM" id="Phobius"/>
    </source>
</evidence>
<dbReference type="InterPro" id="IPR005299">
    <property type="entry name" value="MeTrfase_7"/>
</dbReference>
<keyword evidence="2" id="KW-0812">Transmembrane</keyword>
<dbReference type="AlphaFoldDB" id="A0A2U1Q2S2"/>
<evidence type="ECO:0000256" key="1">
    <source>
        <dbReference type="ARBA" id="ARBA00007967"/>
    </source>
</evidence>
<comment type="caution">
    <text evidence="3">The sequence shown here is derived from an EMBL/GenBank/DDBJ whole genome shotgun (WGS) entry which is preliminary data.</text>
</comment>
<dbReference type="PANTHER" id="PTHR31009">
    <property type="entry name" value="S-ADENOSYL-L-METHIONINE:CARBOXYL METHYLTRANSFERASE FAMILY PROTEIN"/>
    <property type="match status" value="1"/>
</dbReference>
<dbReference type="Gene3D" id="3.40.50.150">
    <property type="entry name" value="Vaccinia Virus protein VP39"/>
    <property type="match status" value="1"/>
</dbReference>
<dbReference type="Pfam" id="PF03492">
    <property type="entry name" value="Methyltransf_7"/>
    <property type="match status" value="1"/>
</dbReference>
<sequence length="355" mass="40298">MVGRNILHMKNGNGEFSYANNSYVQETGIRKTLHILEHTIRGIAYHNVFSGQCFKIADLGCSSSKNTLLVASSVIDIVIEICKENNSKPPQFQVCLNDLFENDFNNLFKMLPEFHAILKKEKGKNMGHCFVSAVPGSFYGRLFPDQSMHFVHSSYSLHWLSQVPKGPGNNKLNIYMAKTSPPDVFRAYAKQFYKDFTIFLQMRAKEIVHGGRMVLSIVGRSIVDPTSDDCCSFWELLAQALLDLVKEGLVRESDISSFNIPIYNLVMVNYEIIIRFCPSVVAAVTLYVAYGLRRHKYWNVQRCSWRRQSYSVLKGDKKRKCTYAKSSSNTICEWCLTCQSIFVLANAVAGVVFLV</sequence>
<accession>A0A2U1Q2S2</accession>
<dbReference type="InterPro" id="IPR029063">
    <property type="entry name" value="SAM-dependent_MTases_sf"/>
</dbReference>
<keyword evidence="3" id="KW-0808">Transferase</keyword>
<evidence type="ECO:0000313" key="3">
    <source>
        <dbReference type="EMBL" id="PWA92306.1"/>
    </source>
</evidence>
<protein>
    <submittedName>
        <fullName evidence="3">Benzoate carboxyl methyltransferase</fullName>
    </submittedName>
</protein>
<proteinExistence type="inferred from homology"/>
<dbReference type="Proteomes" id="UP000245207">
    <property type="component" value="Unassembled WGS sequence"/>
</dbReference>
<comment type="similarity">
    <text evidence="1">Belongs to the methyltransferase superfamily. Type-7 methyltransferase family.</text>
</comment>
<dbReference type="GO" id="GO:0032259">
    <property type="term" value="P:methylation"/>
    <property type="evidence" value="ECO:0007669"/>
    <property type="project" value="UniProtKB-KW"/>
</dbReference>
<keyword evidence="2" id="KW-0472">Membrane</keyword>
<evidence type="ECO:0000313" key="4">
    <source>
        <dbReference type="Proteomes" id="UP000245207"/>
    </source>
</evidence>
<dbReference type="GO" id="GO:0008168">
    <property type="term" value="F:methyltransferase activity"/>
    <property type="evidence" value="ECO:0007669"/>
    <property type="project" value="UniProtKB-KW"/>
</dbReference>
<reference evidence="3 4" key="1">
    <citation type="journal article" date="2018" name="Mol. Plant">
        <title>The genome of Artemisia annua provides insight into the evolution of Asteraceae family and artemisinin biosynthesis.</title>
        <authorList>
            <person name="Shen Q."/>
            <person name="Zhang L."/>
            <person name="Liao Z."/>
            <person name="Wang S."/>
            <person name="Yan T."/>
            <person name="Shi P."/>
            <person name="Liu M."/>
            <person name="Fu X."/>
            <person name="Pan Q."/>
            <person name="Wang Y."/>
            <person name="Lv Z."/>
            <person name="Lu X."/>
            <person name="Zhang F."/>
            <person name="Jiang W."/>
            <person name="Ma Y."/>
            <person name="Chen M."/>
            <person name="Hao X."/>
            <person name="Li L."/>
            <person name="Tang Y."/>
            <person name="Lv G."/>
            <person name="Zhou Y."/>
            <person name="Sun X."/>
            <person name="Brodelius P.E."/>
            <person name="Rose J.K.C."/>
            <person name="Tang K."/>
        </authorList>
    </citation>
    <scope>NUCLEOTIDE SEQUENCE [LARGE SCALE GENOMIC DNA]</scope>
    <source>
        <strain evidence="4">cv. Huhao1</strain>
        <tissue evidence="3">Leaf</tissue>
    </source>
</reference>
<dbReference type="EMBL" id="PKPP01000474">
    <property type="protein sequence ID" value="PWA92306.1"/>
    <property type="molecule type" value="Genomic_DNA"/>
</dbReference>
<feature type="transmembrane region" description="Helical" evidence="2">
    <location>
        <begin position="272"/>
        <end position="292"/>
    </location>
</feature>
<gene>
    <name evidence="3" type="ORF">CTI12_AA078020</name>
</gene>
<keyword evidence="3" id="KW-0489">Methyltransferase</keyword>
<name>A0A2U1Q2S2_ARTAN</name>
<dbReference type="OrthoDB" id="1523883at2759"/>
<organism evidence="3 4">
    <name type="scientific">Artemisia annua</name>
    <name type="common">Sweet wormwood</name>
    <dbReference type="NCBI Taxonomy" id="35608"/>
    <lineage>
        <taxon>Eukaryota</taxon>
        <taxon>Viridiplantae</taxon>
        <taxon>Streptophyta</taxon>
        <taxon>Embryophyta</taxon>
        <taxon>Tracheophyta</taxon>
        <taxon>Spermatophyta</taxon>
        <taxon>Magnoliopsida</taxon>
        <taxon>eudicotyledons</taxon>
        <taxon>Gunneridae</taxon>
        <taxon>Pentapetalae</taxon>
        <taxon>asterids</taxon>
        <taxon>campanulids</taxon>
        <taxon>Asterales</taxon>
        <taxon>Asteraceae</taxon>
        <taxon>Asteroideae</taxon>
        <taxon>Anthemideae</taxon>
        <taxon>Artemisiinae</taxon>
        <taxon>Artemisia</taxon>
    </lineage>
</organism>
<dbReference type="SUPFAM" id="SSF53335">
    <property type="entry name" value="S-adenosyl-L-methionine-dependent methyltransferases"/>
    <property type="match status" value="1"/>
</dbReference>